<evidence type="ECO:0000259" key="1">
    <source>
        <dbReference type="Pfam" id="PF12697"/>
    </source>
</evidence>
<evidence type="ECO:0000313" key="3">
    <source>
        <dbReference type="Proteomes" id="UP001202827"/>
    </source>
</evidence>
<sequence>MAKFGLKVIRFGFASLGPLYPRLAASLAFKLFCLTPSRRPKGHKAAAMQAEGLRKLASARKIPFQAGRSTVMSYHLNTETGARKPRWLVVHGWGSNAAYIASLPVGLAEAGAHVVALDLPGHGLSSGRSLNMKQAAEVIVQADRQFGPFDAVVGHSFGGASLLLTLGKVFKGVGTISPAKAVVIGSPSHIQWIFDGFARMVGLSPKVRELMIHYAEKIAGAPLDDFDTIAAATRSSTPLLVIHAEDDKEVAAEHARRFGEVDTAKVHWANGLGHRRIVSDAGVISTIAQFLTAETAASRAEGKDAAA</sequence>
<dbReference type="Proteomes" id="UP001202827">
    <property type="component" value="Unassembled WGS sequence"/>
</dbReference>
<proteinExistence type="predicted"/>
<gene>
    <name evidence="2" type="ORF">M0654_01585</name>
</gene>
<dbReference type="InterPro" id="IPR029058">
    <property type="entry name" value="AB_hydrolase_fold"/>
</dbReference>
<reference evidence="2 3" key="1">
    <citation type="submission" date="2022-04" db="EMBL/GenBank/DDBJ databases">
        <title>Rhizobium coralii sp. nov., isolated from coral Turbinaria peltata.</title>
        <authorList>
            <person name="Sun H."/>
        </authorList>
    </citation>
    <scope>NUCLEOTIDE SEQUENCE [LARGE SCALE GENOMIC DNA]</scope>
    <source>
        <strain evidence="2 3">NTR19</strain>
    </source>
</reference>
<dbReference type="RefSeq" id="WP_248681533.1">
    <property type="nucleotide sequence ID" value="NZ_JALPRY010000001.1"/>
</dbReference>
<organism evidence="2 3">
    <name type="scientific">Neorhizobium turbinariae</name>
    <dbReference type="NCBI Taxonomy" id="2937795"/>
    <lineage>
        <taxon>Bacteria</taxon>
        <taxon>Pseudomonadati</taxon>
        <taxon>Pseudomonadota</taxon>
        <taxon>Alphaproteobacteria</taxon>
        <taxon>Hyphomicrobiales</taxon>
        <taxon>Rhizobiaceae</taxon>
        <taxon>Rhizobium/Agrobacterium group</taxon>
        <taxon>Neorhizobium</taxon>
    </lineage>
</organism>
<feature type="domain" description="AB hydrolase-1" evidence="1">
    <location>
        <begin position="88"/>
        <end position="278"/>
    </location>
</feature>
<comment type="caution">
    <text evidence="2">The sequence shown here is derived from an EMBL/GenBank/DDBJ whole genome shotgun (WGS) entry which is preliminary data.</text>
</comment>
<name>A0ABT0ILE2_9HYPH</name>
<dbReference type="InterPro" id="IPR000073">
    <property type="entry name" value="AB_hydrolase_1"/>
</dbReference>
<dbReference type="GO" id="GO:0016787">
    <property type="term" value="F:hydrolase activity"/>
    <property type="evidence" value="ECO:0007669"/>
    <property type="project" value="UniProtKB-KW"/>
</dbReference>
<dbReference type="PANTHER" id="PTHR43798:SF5">
    <property type="entry name" value="MONOACYLGLYCEROL LIPASE ABHD6"/>
    <property type="match status" value="1"/>
</dbReference>
<accession>A0ABT0ILE2</accession>
<dbReference type="InterPro" id="IPR050266">
    <property type="entry name" value="AB_hydrolase_sf"/>
</dbReference>
<dbReference type="Gene3D" id="3.40.50.1820">
    <property type="entry name" value="alpha/beta hydrolase"/>
    <property type="match status" value="1"/>
</dbReference>
<protein>
    <submittedName>
        <fullName evidence="2">Alpha/beta hydrolase</fullName>
    </submittedName>
</protein>
<keyword evidence="3" id="KW-1185">Reference proteome</keyword>
<keyword evidence="2" id="KW-0378">Hydrolase</keyword>
<dbReference type="EMBL" id="JALPRY010000001">
    <property type="protein sequence ID" value="MCK8778663.1"/>
    <property type="molecule type" value="Genomic_DNA"/>
</dbReference>
<evidence type="ECO:0000313" key="2">
    <source>
        <dbReference type="EMBL" id="MCK8778663.1"/>
    </source>
</evidence>
<dbReference type="PANTHER" id="PTHR43798">
    <property type="entry name" value="MONOACYLGLYCEROL LIPASE"/>
    <property type="match status" value="1"/>
</dbReference>
<dbReference type="Pfam" id="PF12697">
    <property type="entry name" value="Abhydrolase_6"/>
    <property type="match status" value="1"/>
</dbReference>
<dbReference type="SUPFAM" id="SSF53474">
    <property type="entry name" value="alpha/beta-Hydrolases"/>
    <property type="match status" value="1"/>
</dbReference>